<keyword evidence="4" id="KW-1185">Reference proteome</keyword>
<dbReference type="PRINTS" id="PR00111">
    <property type="entry name" value="ABHYDROLASE"/>
</dbReference>
<dbReference type="OrthoDB" id="9800988at2"/>
<reference evidence="4" key="1">
    <citation type="submission" date="2017-07" db="EMBL/GenBank/DDBJ databases">
        <title>Comparative genome mining reveals phylogenetic distribution patterns of secondary metabolites in Amycolatopsis.</title>
        <authorList>
            <person name="Adamek M."/>
            <person name="Alanjary M."/>
            <person name="Sales-Ortells H."/>
            <person name="Goodfellow M."/>
            <person name="Bull A.T."/>
            <person name="Kalinowski J."/>
            <person name="Ziemert N."/>
        </authorList>
    </citation>
    <scope>NUCLEOTIDE SEQUENCE [LARGE SCALE GENOMIC DNA]</scope>
    <source>
        <strain evidence="4">H5</strain>
    </source>
</reference>
<feature type="domain" description="AB hydrolase-1" evidence="2">
    <location>
        <begin position="29"/>
        <end position="265"/>
    </location>
</feature>
<dbReference type="EMBL" id="NMUL01000021">
    <property type="protein sequence ID" value="OXM66046.1"/>
    <property type="molecule type" value="Genomic_DNA"/>
</dbReference>
<name>A0A229T469_9PSEU</name>
<gene>
    <name evidence="3" type="ORF">CF165_22075</name>
</gene>
<dbReference type="InterPro" id="IPR029058">
    <property type="entry name" value="AB_hydrolase_fold"/>
</dbReference>
<dbReference type="Gene3D" id="3.40.50.1820">
    <property type="entry name" value="alpha/beta hydrolase"/>
    <property type="match status" value="1"/>
</dbReference>
<dbReference type="InterPro" id="IPR000073">
    <property type="entry name" value="AB_hydrolase_1"/>
</dbReference>
<keyword evidence="3" id="KW-0378">Hydrolase</keyword>
<feature type="region of interest" description="Disordered" evidence="1">
    <location>
        <begin position="277"/>
        <end position="299"/>
    </location>
</feature>
<evidence type="ECO:0000313" key="4">
    <source>
        <dbReference type="Proteomes" id="UP000215199"/>
    </source>
</evidence>
<dbReference type="PANTHER" id="PTHR43433">
    <property type="entry name" value="HYDROLASE, ALPHA/BETA FOLD FAMILY PROTEIN"/>
    <property type="match status" value="1"/>
</dbReference>
<dbReference type="SUPFAM" id="SSF53474">
    <property type="entry name" value="alpha/beta-Hydrolases"/>
    <property type="match status" value="1"/>
</dbReference>
<dbReference type="PANTHER" id="PTHR43433:SF10">
    <property type="entry name" value="AB HYDROLASE-1 DOMAIN-CONTAINING PROTEIN"/>
    <property type="match status" value="1"/>
</dbReference>
<accession>A0A229T469</accession>
<organism evidence="3 4">
    <name type="scientific">Amycolatopsis vastitatis</name>
    <dbReference type="NCBI Taxonomy" id="1905142"/>
    <lineage>
        <taxon>Bacteria</taxon>
        <taxon>Bacillati</taxon>
        <taxon>Actinomycetota</taxon>
        <taxon>Actinomycetes</taxon>
        <taxon>Pseudonocardiales</taxon>
        <taxon>Pseudonocardiaceae</taxon>
        <taxon>Amycolatopsis</taxon>
    </lineage>
</organism>
<evidence type="ECO:0000256" key="1">
    <source>
        <dbReference type="SAM" id="MobiDB-lite"/>
    </source>
</evidence>
<feature type="compositionally biased region" description="Low complexity" evidence="1">
    <location>
        <begin position="282"/>
        <end position="299"/>
    </location>
</feature>
<sequence length="299" mass="30743">MVTETDLALPGGRTLHVYDTGGSARLTVFWHHGTPNTGAPPGPLLPLARELGVRWVSFDRPGYRTSTPVPGRTVGNAAECVSAVADALGIGEFALMGHSGGSSHALACAARLPERVVAVAALAAVAPFDAEGLDWFGGMAAASAASLRAATEGRAAKEKYEAAAEFDPDVFTAADFAALKGSWSWLDEVVRAALAGGPGGLIDDDLAYVTPWGADPARIGAPVLLVHGEQDRMIPASHSAWLARRCPDAEYRPTPGDGHLSVLSHAAGALTWLAGHSRASDATTGPGPVTSTTPASRPM</sequence>
<proteinExistence type="predicted"/>
<dbReference type="InterPro" id="IPR050471">
    <property type="entry name" value="AB_hydrolase"/>
</dbReference>
<dbReference type="Proteomes" id="UP000215199">
    <property type="component" value="Unassembled WGS sequence"/>
</dbReference>
<dbReference type="AlphaFoldDB" id="A0A229T469"/>
<dbReference type="RefSeq" id="WP_093949408.1">
    <property type="nucleotide sequence ID" value="NZ_NMUL01000021.1"/>
</dbReference>
<comment type="caution">
    <text evidence="3">The sequence shown here is derived from an EMBL/GenBank/DDBJ whole genome shotgun (WGS) entry which is preliminary data.</text>
</comment>
<evidence type="ECO:0000259" key="2">
    <source>
        <dbReference type="Pfam" id="PF00561"/>
    </source>
</evidence>
<protein>
    <submittedName>
        <fullName evidence="3">Alpha/beta hydrolase</fullName>
    </submittedName>
</protein>
<evidence type="ECO:0000313" key="3">
    <source>
        <dbReference type="EMBL" id="OXM66046.1"/>
    </source>
</evidence>
<dbReference type="Pfam" id="PF00561">
    <property type="entry name" value="Abhydrolase_1"/>
    <property type="match status" value="1"/>
</dbReference>
<dbReference type="GO" id="GO:0016787">
    <property type="term" value="F:hydrolase activity"/>
    <property type="evidence" value="ECO:0007669"/>
    <property type="project" value="UniProtKB-KW"/>
</dbReference>